<organism evidence="3 4">
    <name type="scientific">Luteibacter yeojuensis</name>
    <dbReference type="NCBI Taxonomy" id="345309"/>
    <lineage>
        <taxon>Bacteria</taxon>
        <taxon>Pseudomonadati</taxon>
        <taxon>Pseudomonadota</taxon>
        <taxon>Gammaproteobacteria</taxon>
        <taxon>Lysobacterales</taxon>
        <taxon>Rhodanobacteraceae</taxon>
        <taxon>Luteibacter</taxon>
    </lineage>
</organism>
<dbReference type="SUPFAM" id="SSF53474">
    <property type="entry name" value="alpha/beta-Hydrolases"/>
    <property type="match status" value="1"/>
</dbReference>
<dbReference type="RefSeq" id="WP_045830512.1">
    <property type="nucleotide sequence ID" value="NZ_JZRB01000034.1"/>
</dbReference>
<dbReference type="PATRIC" id="fig|345309.4.peg.2704"/>
<dbReference type="AlphaFoldDB" id="A0A0F3KFR0"/>
<reference evidence="3 4" key="1">
    <citation type="submission" date="2015-03" db="EMBL/GenBank/DDBJ databases">
        <title>Draft genome sequence of Luteibacter yeojuensis strain SU11.</title>
        <authorList>
            <person name="Sulaiman J."/>
            <person name="Priya K."/>
            <person name="Chan K.-G."/>
        </authorList>
    </citation>
    <scope>NUCLEOTIDE SEQUENCE [LARGE SCALE GENOMIC DNA]</scope>
    <source>
        <strain evidence="3 4">SU11</strain>
    </source>
</reference>
<dbReference type="GO" id="GO:0016020">
    <property type="term" value="C:membrane"/>
    <property type="evidence" value="ECO:0007669"/>
    <property type="project" value="TreeGrafter"/>
</dbReference>
<dbReference type="InterPro" id="IPR050266">
    <property type="entry name" value="AB_hydrolase_sf"/>
</dbReference>
<proteinExistence type="predicted"/>
<feature type="signal peptide" evidence="1">
    <location>
        <begin position="1"/>
        <end position="18"/>
    </location>
</feature>
<keyword evidence="3" id="KW-0378">Hydrolase</keyword>
<dbReference type="GO" id="GO:0047372">
    <property type="term" value="F:monoacylglycerol lipase activity"/>
    <property type="evidence" value="ECO:0007669"/>
    <property type="project" value="TreeGrafter"/>
</dbReference>
<gene>
    <name evidence="3" type="ORF">VI08_15485</name>
</gene>
<protein>
    <submittedName>
        <fullName evidence="3">Alpha/beta hydrolase</fullName>
    </submittedName>
</protein>
<dbReference type="PRINTS" id="PR00111">
    <property type="entry name" value="ABHYDROLASE"/>
</dbReference>
<dbReference type="Proteomes" id="UP000033651">
    <property type="component" value="Unassembled WGS sequence"/>
</dbReference>
<feature type="domain" description="AB hydrolase-1" evidence="2">
    <location>
        <begin position="70"/>
        <end position="271"/>
    </location>
</feature>
<evidence type="ECO:0000313" key="3">
    <source>
        <dbReference type="EMBL" id="KJV30060.1"/>
    </source>
</evidence>
<keyword evidence="1" id="KW-0732">Signal</keyword>
<sequence length="347" mass="37949">MRCTVLLLALLAALPAAAAEAPATKDLGGRLERAEYPYPVTLFPVQSQGQSLEMAYMDLKPATPNGHTAVLLHGKNFCGPYWQATAERLRDEGWRVVIPDQVGFCKSSKPRGYQYSLHQLAANTHALLESLGVQKATVVAHSMGGMVGTRYALMYPAAVEKLVLVDPIGLEDWKQKGVPWRSVDAWYQSELKTTYASIKAYQLKSYYDGTWKPEYDRWALLQAGQYVGDGLQTSAWAGALTYDMIYTQPVVHEFGDLRVPTVLIIGQRDRTAIGKDAAPPEVQAKLGDYPALGKAAAAAIPGAKLIPLEGLGHAPMLEAPERFYKALDEALNNVGAHPVGDIFSRHR</sequence>
<dbReference type="PANTHER" id="PTHR43798:SF33">
    <property type="entry name" value="HYDROLASE, PUTATIVE (AFU_ORTHOLOGUE AFUA_2G14860)-RELATED"/>
    <property type="match status" value="1"/>
</dbReference>
<feature type="chain" id="PRO_5002463016" evidence="1">
    <location>
        <begin position="19"/>
        <end position="347"/>
    </location>
</feature>
<keyword evidence="4" id="KW-1185">Reference proteome</keyword>
<dbReference type="InterPro" id="IPR000073">
    <property type="entry name" value="AB_hydrolase_1"/>
</dbReference>
<dbReference type="Gene3D" id="3.40.50.1820">
    <property type="entry name" value="alpha/beta hydrolase"/>
    <property type="match status" value="1"/>
</dbReference>
<dbReference type="EMBL" id="JZRB01000034">
    <property type="protein sequence ID" value="KJV30060.1"/>
    <property type="molecule type" value="Genomic_DNA"/>
</dbReference>
<dbReference type="Pfam" id="PF00561">
    <property type="entry name" value="Abhydrolase_1"/>
    <property type="match status" value="1"/>
</dbReference>
<name>A0A0F3KFR0_9GAMM</name>
<evidence type="ECO:0000259" key="2">
    <source>
        <dbReference type="Pfam" id="PF00561"/>
    </source>
</evidence>
<accession>A0A0F3KFR0</accession>
<dbReference type="PANTHER" id="PTHR43798">
    <property type="entry name" value="MONOACYLGLYCEROL LIPASE"/>
    <property type="match status" value="1"/>
</dbReference>
<dbReference type="InterPro" id="IPR029058">
    <property type="entry name" value="AB_hydrolase_fold"/>
</dbReference>
<evidence type="ECO:0000256" key="1">
    <source>
        <dbReference type="SAM" id="SignalP"/>
    </source>
</evidence>
<dbReference type="GO" id="GO:0046464">
    <property type="term" value="P:acylglycerol catabolic process"/>
    <property type="evidence" value="ECO:0007669"/>
    <property type="project" value="TreeGrafter"/>
</dbReference>
<comment type="caution">
    <text evidence="3">The sequence shown here is derived from an EMBL/GenBank/DDBJ whole genome shotgun (WGS) entry which is preliminary data.</text>
</comment>
<evidence type="ECO:0000313" key="4">
    <source>
        <dbReference type="Proteomes" id="UP000033651"/>
    </source>
</evidence>